<reference evidence="2" key="1">
    <citation type="journal article" date="2019" name="Science">
        <title>Mutation of a bHLH transcription factor allowed almond domestication.</title>
        <authorList>
            <person name="Sanchez-Perez R."/>
            <person name="Pavan S."/>
            <person name="Mazzeo R."/>
            <person name="Moldovan C."/>
            <person name="Aiese Cigliano R."/>
            <person name="Del Cueto J."/>
            <person name="Ricciardi F."/>
            <person name="Lotti C."/>
            <person name="Ricciardi L."/>
            <person name="Dicenta F."/>
            <person name="Lopez-Marques R.L."/>
            <person name="Lindberg Moller B."/>
        </authorList>
    </citation>
    <scope>NUCLEOTIDE SEQUENCE</scope>
</reference>
<dbReference type="EMBL" id="AP019301">
    <property type="protein sequence ID" value="BBH03023.1"/>
    <property type="molecule type" value="Genomic_DNA"/>
</dbReference>
<gene>
    <name evidence="2" type="ORF">Prudu_013770</name>
</gene>
<organism evidence="2">
    <name type="scientific">Prunus dulcis</name>
    <name type="common">Almond</name>
    <name type="synonym">Amygdalus dulcis</name>
    <dbReference type="NCBI Taxonomy" id="3755"/>
    <lineage>
        <taxon>Eukaryota</taxon>
        <taxon>Viridiplantae</taxon>
        <taxon>Streptophyta</taxon>
        <taxon>Embryophyta</taxon>
        <taxon>Tracheophyta</taxon>
        <taxon>Spermatophyta</taxon>
        <taxon>Magnoliopsida</taxon>
        <taxon>eudicotyledons</taxon>
        <taxon>Gunneridae</taxon>
        <taxon>Pentapetalae</taxon>
        <taxon>rosids</taxon>
        <taxon>fabids</taxon>
        <taxon>Rosales</taxon>
        <taxon>Rosaceae</taxon>
        <taxon>Amygdaloideae</taxon>
        <taxon>Amygdaleae</taxon>
        <taxon>Prunus</taxon>
    </lineage>
</organism>
<evidence type="ECO:0000256" key="1">
    <source>
        <dbReference type="SAM" id="SignalP"/>
    </source>
</evidence>
<dbReference type="AlphaFoldDB" id="A0A4Y1RH76"/>
<feature type="chain" id="PRO_5021309250" evidence="1">
    <location>
        <begin position="21"/>
        <end position="108"/>
    </location>
</feature>
<keyword evidence="2" id="KW-0489">Methyltransferase</keyword>
<name>A0A4Y1RH76_PRUDU</name>
<dbReference type="GO" id="GO:0008168">
    <property type="term" value="F:methyltransferase activity"/>
    <property type="evidence" value="ECO:0007669"/>
    <property type="project" value="UniProtKB-KW"/>
</dbReference>
<protein>
    <submittedName>
        <fullName evidence="2">tRNA/rRNA methyltransferase SpoU family protein</fullName>
    </submittedName>
</protein>
<accession>A0A4Y1RH76</accession>
<keyword evidence="1" id="KW-0732">Signal</keyword>
<sequence length="108" mass="12275">MVFRGFFIVNLTRLFDVFLGSSSIWQPQPCRDHHHSSLPVTTDSVKTHQDEFADENINSNINIFTNQMGLPQHKNIKQVTVEMVGPTLLGLHLSFPCFVKVLYSSNKS</sequence>
<keyword evidence="2" id="KW-0808">Transferase</keyword>
<feature type="signal peptide" evidence="1">
    <location>
        <begin position="1"/>
        <end position="20"/>
    </location>
</feature>
<evidence type="ECO:0000313" key="2">
    <source>
        <dbReference type="EMBL" id="BBH03023.1"/>
    </source>
</evidence>
<dbReference type="GO" id="GO:0032259">
    <property type="term" value="P:methylation"/>
    <property type="evidence" value="ECO:0007669"/>
    <property type="project" value="UniProtKB-KW"/>
</dbReference>
<proteinExistence type="predicted"/>